<feature type="chain" id="PRO_5032378982" description="VPLPA-CTERM sorting domain-containing protein" evidence="2">
    <location>
        <begin position="27"/>
        <end position="212"/>
    </location>
</feature>
<evidence type="ECO:0000256" key="2">
    <source>
        <dbReference type="SAM" id="SignalP"/>
    </source>
</evidence>
<dbReference type="EMBL" id="CP048788">
    <property type="protein sequence ID" value="QJF51525.1"/>
    <property type="molecule type" value="Genomic_DNA"/>
</dbReference>
<evidence type="ECO:0008006" key="5">
    <source>
        <dbReference type="Google" id="ProtNLM"/>
    </source>
</evidence>
<name>A0A858SS79_9RHOB</name>
<keyword evidence="1" id="KW-1133">Transmembrane helix</keyword>
<protein>
    <recommendedName>
        <fullName evidence="5">VPLPA-CTERM sorting domain-containing protein</fullName>
    </recommendedName>
</protein>
<evidence type="ECO:0000313" key="3">
    <source>
        <dbReference type="EMBL" id="QJF51525.1"/>
    </source>
</evidence>
<feature type="transmembrane region" description="Helical" evidence="1">
    <location>
        <begin position="184"/>
        <end position="203"/>
    </location>
</feature>
<dbReference type="AlphaFoldDB" id="A0A858SS79"/>
<dbReference type="Proteomes" id="UP000503308">
    <property type="component" value="Chromosome"/>
</dbReference>
<feature type="signal peptide" evidence="2">
    <location>
        <begin position="1"/>
        <end position="26"/>
    </location>
</feature>
<evidence type="ECO:0000256" key="1">
    <source>
        <dbReference type="SAM" id="Phobius"/>
    </source>
</evidence>
<keyword evidence="2" id="KW-0732">Signal</keyword>
<sequence length="212" mass="21914">MSGFTSVMSALALGLAVAFMPAPAQAAEIDPTDMRGLRDLGAGPFLLDFSAVKGGTEDRTIAHFDITGVGAFASARLSLSLLNLDSFDGTLDILSFAGDGLVSADEWDAGSYQGTITGIGGSLTTQTFDITSLLQTAVADGQPWLSLNLLNAPASGRFFLGHTIDGSFGTISSAGRTFIDLTPVPLPAGALLLISGPGMLLALRRRKARARH</sequence>
<proteinExistence type="predicted"/>
<dbReference type="KEGG" id="rpon:G3256_10300"/>
<reference evidence="3 4" key="1">
    <citation type="submission" date="2020-02" db="EMBL/GenBank/DDBJ databases">
        <title>Genome sequence of Roseobacter ponti.</title>
        <authorList>
            <person name="Hollensteiner J."/>
            <person name="Schneider D."/>
            <person name="Poehlein A."/>
            <person name="Daniel R."/>
        </authorList>
    </citation>
    <scope>NUCLEOTIDE SEQUENCE [LARGE SCALE GENOMIC DNA]</scope>
    <source>
        <strain evidence="3 4">DSM 106830</strain>
    </source>
</reference>
<dbReference type="RefSeq" id="WP_169640741.1">
    <property type="nucleotide sequence ID" value="NZ_CP048788.1"/>
</dbReference>
<evidence type="ECO:0000313" key="4">
    <source>
        <dbReference type="Proteomes" id="UP000503308"/>
    </source>
</evidence>
<accession>A0A858SS79</accession>
<gene>
    <name evidence="3" type="ORF">G3256_10300</name>
</gene>
<keyword evidence="1" id="KW-0472">Membrane</keyword>
<organism evidence="3 4">
    <name type="scientific">Roseobacter ponti</name>
    <dbReference type="NCBI Taxonomy" id="1891787"/>
    <lineage>
        <taxon>Bacteria</taxon>
        <taxon>Pseudomonadati</taxon>
        <taxon>Pseudomonadota</taxon>
        <taxon>Alphaproteobacteria</taxon>
        <taxon>Rhodobacterales</taxon>
        <taxon>Roseobacteraceae</taxon>
        <taxon>Roseobacter</taxon>
    </lineage>
</organism>
<keyword evidence="4" id="KW-1185">Reference proteome</keyword>
<keyword evidence="1" id="KW-0812">Transmembrane</keyword>